<dbReference type="OrthoDB" id="5432096at2"/>
<comment type="caution">
    <text evidence="2">The sequence shown here is derived from an EMBL/GenBank/DDBJ whole genome shotgun (WGS) entry which is preliminary data.</text>
</comment>
<proteinExistence type="predicted"/>
<dbReference type="AlphaFoldDB" id="A0A3D9L5I3"/>
<evidence type="ECO:0000256" key="1">
    <source>
        <dbReference type="ARBA" id="ARBA00022679"/>
    </source>
</evidence>
<dbReference type="GO" id="GO:0008476">
    <property type="term" value="F:protein-tyrosine sulfotransferase activity"/>
    <property type="evidence" value="ECO:0007669"/>
    <property type="project" value="InterPro"/>
</dbReference>
<evidence type="ECO:0000313" key="3">
    <source>
        <dbReference type="Proteomes" id="UP000256779"/>
    </source>
</evidence>
<name>A0A3D9L5I3_MARFU</name>
<sequence length="318" mass="37061">MRIVFIGGTGRSGTTVLAKVLSGHSRMMAFDFETRLLIDPDGLLTLIRTWENNWSPYTASKALSRFRQMTLELSRPIGLRYRIINKVLSKLGCSYQRYRQVPFHSAIQPNEFVQQTDKFINRLSKGSYQGVWYGTESFVSNPKVYVTEPIPKEEVVSSVRSYIDSLISPVLQSNNKEIWVEHTPFNVLHTEELLSVFPEAKFIHMKRDIRDVISSYKGKDWGAKNLDYLISWMKGYFDKWERSRNKISKSSVKEIWLEDMVNSPNDTLKEIFDFIGVEDESDKLRLDLSLSNQGRWKDEMTPDEVDQVEGRLNKYLYK</sequence>
<organism evidence="2 3">
    <name type="scientific">Marinoscillum furvescens DSM 4134</name>
    <dbReference type="NCBI Taxonomy" id="1122208"/>
    <lineage>
        <taxon>Bacteria</taxon>
        <taxon>Pseudomonadati</taxon>
        <taxon>Bacteroidota</taxon>
        <taxon>Cytophagia</taxon>
        <taxon>Cytophagales</taxon>
        <taxon>Reichenbachiellaceae</taxon>
        <taxon>Marinoscillum</taxon>
    </lineage>
</organism>
<protein>
    <submittedName>
        <fullName evidence="2">Sulfotransferase family protein</fullName>
    </submittedName>
</protein>
<dbReference type="SUPFAM" id="SSF52540">
    <property type="entry name" value="P-loop containing nucleoside triphosphate hydrolases"/>
    <property type="match status" value="1"/>
</dbReference>
<keyword evidence="1 2" id="KW-0808">Transferase</keyword>
<gene>
    <name evidence="2" type="ORF">C7460_108177</name>
</gene>
<dbReference type="Proteomes" id="UP000256779">
    <property type="component" value="Unassembled WGS sequence"/>
</dbReference>
<dbReference type="PANTHER" id="PTHR12788:SF10">
    <property type="entry name" value="PROTEIN-TYROSINE SULFOTRANSFERASE"/>
    <property type="match status" value="1"/>
</dbReference>
<dbReference type="InterPro" id="IPR027417">
    <property type="entry name" value="P-loop_NTPase"/>
</dbReference>
<dbReference type="InterPro" id="IPR026634">
    <property type="entry name" value="TPST-like"/>
</dbReference>
<dbReference type="RefSeq" id="WP_115868085.1">
    <property type="nucleotide sequence ID" value="NZ_QREG01000008.1"/>
</dbReference>
<dbReference type="EMBL" id="QREG01000008">
    <property type="protein sequence ID" value="RED99555.1"/>
    <property type="molecule type" value="Genomic_DNA"/>
</dbReference>
<dbReference type="Pfam" id="PF13469">
    <property type="entry name" value="Sulfotransfer_3"/>
    <property type="match status" value="1"/>
</dbReference>
<keyword evidence="3" id="KW-1185">Reference proteome</keyword>
<evidence type="ECO:0000313" key="2">
    <source>
        <dbReference type="EMBL" id="RED99555.1"/>
    </source>
</evidence>
<reference evidence="2 3" key="1">
    <citation type="submission" date="2018-07" db="EMBL/GenBank/DDBJ databases">
        <title>Genomic Encyclopedia of Type Strains, Phase IV (KMG-IV): sequencing the most valuable type-strain genomes for metagenomic binning, comparative biology and taxonomic classification.</title>
        <authorList>
            <person name="Goeker M."/>
        </authorList>
    </citation>
    <scope>NUCLEOTIDE SEQUENCE [LARGE SCALE GENOMIC DNA]</scope>
    <source>
        <strain evidence="2 3">DSM 4134</strain>
    </source>
</reference>
<dbReference type="PANTHER" id="PTHR12788">
    <property type="entry name" value="PROTEIN-TYROSINE SULFOTRANSFERASE 2"/>
    <property type="match status" value="1"/>
</dbReference>
<dbReference type="Gene3D" id="3.40.50.300">
    <property type="entry name" value="P-loop containing nucleotide triphosphate hydrolases"/>
    <property type="match status" value="1"/>
</dbReference>
<accession>A0A3D9L5I3</accession>